<keyword evidence="6" id="KW-1185">Reference proteome</keyword>
<name>A0A069RHP7_PEPLI</name>
<protein>
    <submittedName>
        <fullName evidence="5">6-phosphogluconate dehydrogenase, decarboxylating</fullName>
        <ecNumber evidence="5">1.1.1.44</ecNumber>
    </submittedName>
</protein>
<sequence length="300" mass="33324">MKIGMIGLGKMGHNLALNMKDNGIDVVAYSRSPEKVDMMKEEGIQGVYTIDELCESFEEQRVIWLMVPAGEIVDNVISQLEGNLSKGDIIIDGGNSHYRDSIRRYEKLAKIGVRFIDIGTSGGMEGARSGACMMIGGDDEAFEKLEEVFWKICVRNGYSYIGRSGSGHYVKMIHNGIEYGMLQAIGEGFEIIQKSDFDIDFEDLSKVWSHGSVIRGWLMELCRRAFEKDPCLEGVRGVIDSSGEGLWTLEEALRLQVPASVMAQSLFARYYSKDADSFSAKVIASLRNEFGGHSVTKRQG</sequence>
<evidence type="ECO:0000256" key="2">
    <source>
        <dbReference type="ARBA" id="ARBA00023002"/>
    </source>
</evidence>
<accession>A0A069RHP7</accession>
<organism evidence="5 6">
    <name type="scientific">Peptoclostridium litorale DSM 5388</name>
    <dbReference type="NCBI Taxonomy" id="1121324"/>
    <lineage>
        <taxon>Bacteria</taxon>
        <taxon>Bacillati</taxon>
        <taxon>Bacillota</taxon>
        <taxon>Clostridia</taxon>
        <taxon>Peptostreptococcales</taxon>
        <taxon>Peptoclostridiaceae</taxon>
        <taxon>Peptoclostridium</taxon>
    </lineage>
</organism>
<dbReference type="InterPro" id="IPR006115">
    <property type="entry name" value="6PGDH_NADP-bd"/>
</dbReference>
<dbReference type="Gene3D" id="3.40.50.720">
    <property type="entry name" value="NAD(P)-binding Rossmann-like Domain"/>
    <property type="match status" value="1"/>
</dbReference>
<feature type="domain" description="6-phosphogluconate dehydrogenase C-terminal" evidence="4">
    <location>
        <begin position="167"/>
        <end position="294"/>
    </location>
</feature>
<dbReference type="PANTHER" id="PTHR11811">
    <property type="entry name" value="6-PHOSPHOGLUCONATE DEHYDROGENASE"/>
    <property type="match status" value="1"/>
</dbReference>
<dbReference type="NCBIfam" id="NF007161">
    <property type="entry name" value="PRK09599.1"/>
    <property type="match status" value="1"/>
</dbReference>
<dbReference type="GO" id="GO:0019521">
    <property type="term" value="P:D-gluconate metabolic process"/>
    <property type="evidence" value="ECO:0007669"/>
    <property type="project" value="UniProtKB-KW"/>
</dbReference>
<evidence type="ECO:0000259" key="4">
    <source>
        <dbReference type="SMART" id="SM01350"/>
    </source>
</evidence>
<evidence type="ECO:0000256" key="1">
    <source>
        <dbReference type="ARBA" id="ARBA00008419"/>
    </source>
</evidence>
<dbReference type="STRING" id="1121324.CLIT_23c00640"/>
<keyword evidence="2 5" id="KW-0560">Oxidoreductase</keyword>
<dbReference type="GO" id="GO:0050661">
    <property type="term" value="F:NADP binding"/>
    <property type="evidence" value="ECO:0007669"/>
    <property type="project" value="InterPro"/>
</dbReference>
<dbReference type="RefSeq" id="WP_038267597.1">
    <property type="nucleotide sequence ID" value="NZ_FSRH01000004.1"/>
</dbReference>
<dbReference type="SUPFAM" id="SSF51735">
    <property type="entry name" value="NAD(P)-binding Rossmann-fold domains"/>
    <property type="match status" value="1"/>
</dbReference>
<gene>
    <name evidence="5" type="ORF">CLIT_23c00640</name>
</gene>
<dbReference type="SMART" id="SM01350">
    <property type="entry name" value="6PGD"/>
    <property type="match status" value="1"/>
</dbReference>
<evidence type="ECO:0000313" key="5">
    <source>
        <dbReference type="EMBL" id="KDR93792.1"/>
    </source>
</evidence>
<comment type="caution">
    <text evidence="5">The sequence shown here is derived from an EMBL/GenBank/DDBJ whole genome shotgun (WGS) entry which is preliminary data.</text>
</comment>
<proteinExistence type="inferred from homology"/>
<comment type="similarity">
    <text evidence="1">Belongs to the 6-phosphogluconate dehydrogenase family.</text>
</comment>
<dbReference type="Gene3D" id="1.10.1040.10">
    <property type="entry name" value="N-(1-d-carboxylethyl)-l-norvaline Dehydrogenase, domain 2"/>
    <property type="match status" value="1"/>
</dbReference>
<dbReference type="NCBIfam" id="TIGR00872">
    <property type="entry name" value="gnd_rel"/>
    <property type="match status" value="1"/>
</dbReference>
<dbReference type="PRINTS" id="PR00076">
    <property type="entry name" value="6PGDHDRGNASE"/>
</dbReference>
<dbReference type="InterPro" id="IPR006183">
    <property type="entry name" value="Pgluconate_DH"/>
</dbReference>
<dbReference type="AlphaFoldDB" id="A0A069RHP7"/>
<dbReference type="SUPFAM" id="SSF48179">
    <property type="entry name" value="6-phosphogluconate dehydrogenase C-terminal domain-like"/>
    <property type="match status" value="1"/>
</dbReference>
<dbReference type="InterPro" id="IPR006114">
    <property type="entry name" value="6PGDH_C"/>
</dbReference>
<dbReference type="eggNOG" id="COG1023">
    <property type="taxonomic scope" value="Bacteria"/>
</dbReference>
<dbReference type="GO" id="GO:0004616">
    <property type="term" value="F:phosphogluconate dehydrogenase (decarboxylating) activity"/>
    <property type="evidence" value="ECO:0007669"/>
    <property type="project" value="UniProtKB-EC"/>
</dbReference>
<evidence type="ECO:0000313" key="6">
    <source>
        <dbReference type="Proteomes" id="UP000027946"/>
    </source>
</evidence>
<dbReference type="GO" id="GO:0006098">
    <property type="term" value="P:pentose-phosphate shunt"/>
    <property type="evidence" value="ECO:0007669"/>
    <property type="project" value="InterPro"/>
</dbReference>
<reference evidence="5 6" key="1">
    <citation type="submission" date="2014-03" db="EMBL/GenBank/DDBJ databases">
        <title>Genome sequence of Clostridium litorale W6, DSM 5388.</title>
        <authorList>
            <person name="Poehlein A."/>
            <person name="Jagirdar A."/>
            <person name="Khonsari B."/>
            <person name="Chibani C.M."/>
            <person name="Gutierrez Gutierrez D.A."/>
            <person name="Davydova E."/>
            <person name="Alghaithi H.S."/>
            <person name="Nair K.P."/>
            <person name="Dhamotharan K."/>
            <person name="Chandran L."/>
            <person name="G W."/>
            <person name="Daniel R."/>
        </authorList>
    </citation>
    <scope>NUCLEOTIDE SEQUENCE [LARGE SCALE GENOMIC DNA]</scope>
    <source>
        <strain evidence="5 6">W6</strain>
    </source>
</reference>
<dbReference type="Pfam" id="PF00393">
    <property type="entry name" value="6PGD"/>
    <property type="match status" value="1"/>
</dbReference>
<evidence type="ECO:0000256" key="3">
    <source>
        <dbReference type="ARBA" id="ARBA00023064"/>
    </source>
</evidence>
<dbReference type="InterPro" id="IPR008927">
    <property type="entry name" value="6-PGluconate_DH-like_C_sf"/>
</dbReference>
<dbReference type="EMBL" id="JJMM01000026">
    <property type="protein sequence ID" value="KDR93792.1"/>
    <property type="molecule type" value="Genomic_DNA"/>
</dbReference>
<dbReference type="InterPro" id="IPR004849">
    <property type="entry name" value="6DGDH_YqeC"/>
</dbReference>
<dbReference type="Pfam" id="PF03446">
    <property type="entry name" value="NAD_binding_2"/>
    <property type="match status" value="1"/>
</dbReference>
<dbReference type="EC" id="1.1.1.44" evidence="5"/>
<dbReference type="InterPro" id="IPR013328">
    <property type="entry name" value="6PGD_dom2"/>
</dbReference>
<dbReference type="OrthoDB" id="9804542at2"/>
<keyword evidence="3" id="KW-0311">Gluconate utilization</keyword>
<dbReference type="InterPro" id="IPR036291">
    <property type="entry name" value="NAD(P)-bd_dom_sf"/>
</dbReference>
<dbReference type="Proteomes" id="UP000027946">
    <property type="component" value="Unassembled WGS sequence"/>
</dbReference>